<dbReference type="PANTHER" id="PTHR46200">
    <property type="entry name" value="GATOR COMPLEX PROTEIN WDR24"/>
    <property type="match status" value="1"/>
</dbReference>
<evidence type="ECO:0000256" key="6">
    <source>
        <dbReference type="SAM" id="MobiDB-lite"/>
    </source>
</evidence>
<dbReference type="EMBL" id="JAUCMV010000005">
    <property type="protein sequence ID" value="KAK0393278.1"/>
    <property type="molecule type" value="Genomic_DNA"/>
</dbReference>
<dbReference type="GO" id="GO:0005829">
    <property type="term" value="C:cytosol"/>
    <property type="evidence" value="ECO:0007669"/>
    <property type="project" value="TreeGrafter"/>
</dbReference>
<dbReference type="Proteomes" id="UP001175271">
    <property type="component" value="Unassembled WGS sequence"/>
</dbReference>
<sequence>METYDALSVNGGGTRVAVAARSAIRLYSTPEGRLRFDKELKYPRGKRNSFYSSGSICWNPVTDEYIASTSIDGVVGVWNTESGEQEKNYKLHKTGATKVTFSYHDRNLMVSGGKDGSIVSYDLRHKGPLGMFKAECEQAVRDIQFTPNSNVFITADDSGFVRYWDARKPGDCVKEFNAHFGAVNSISIQSNNVIATAGKDKFLRVWTVSSDETLHLKYWVETMSSVSKIMWDPYHEYHLLSCSSTSEGSIHIWDIRRAFLPYASFDAHNGACTDIAWLRSAADVFVSCGRDGRLLRHRAHDGEVPARHVSLISVDTSSHGVILTAVKQHVRNCNIRRKLSNDKKHPMGRVEPSLLSLSSPISIAADMSQNAFIVLAKDYVLKGDSFLEICNTNSRIARKYGQHQTAYSWRIIGTLCDPIFAEEDTSEETLGADKRRGSKTAHDKLPTEPEPEQSEEKKATTIETFFPNGIPDTLTAETDMYFGPEELNLQGMSSEPFPSVHALFGNGRAQANIPEDFFEPRQELPEWSSSESLSGDSLASFPMKPPLSDDCSDVDNASNTSGLSDEDIVQLAMPKSLVFDPLPMVVEMLYNFSNEGELQMCATLCLAMGEKAVRVVKQRSHAVIWIKEYIEMLERFELWNVASMIIKICKFSEVSVLGNESTFYKMNCQSCREPSASISPFCPRCKKTFNASCVICEMPVSGVWTGCNRCGHGGHHEHLRQWYKLFPQCPYPGCQHVCRDY</sequence>
<dbReference type="InterPro" id="IPR015943">
    <property type="entry name" value="WD40/YVTN_repeat-like_dom_sf"/>
</dbReference>
<dbReference type="GO" id="GO:0061700">
    <property type="term" value="C:GATOR2 complex"/>
    <property type="evidence" value="ECO:0007669"/>
    <property type="project" value="TreeGrafter"/>
</dbReference>
<dbReference type="PROSITE" id="PS50082">
    <property type="entry name" value="WD_REPEATS_2"/>
    <property type="match status" value="2"/>
</dbReference>
<feature type="repeat" description="WD" evidence="5">
    <location>
        <begin position="176"/>
        <end position="216"/>
    </location>
</feature>
<keyword evidence="2 5" id="KW-0853">WD repeat</keyword>
<dbReference type="InterPro" id="IPR037590">
    <property type="entry name" value="WDR24"/>
</dbReference>
<proteinExistence type="inferred from homology"/>
<organism evidence="7 8">
    <name type="scientific">Steinernema hermaphroditum</name>
    <dbReference type="NCBI Taxonomy" id="289476"/>
    <lineage>
        <taxon>Eukaryota</taxon>
        <taxon>Metazoa</taxon>
        <taxon>Ecdysozoa</taxon>
        <taxon>Nematoda</taxon>
        <taxon>Chromadorea</taxon>
        <taxon>Rhabditida</taxon>
        <taxon>Tylenchina</taxon>
        <taxon>Panagrolaimomorpha</taxon>
        <taxon>Strongyloidoidea</taxon>
        <taxon>Steinernematidae</taxon>
        <taxon>Steinernema</taxon>
    </lineage>
</organism>
<evidence type="ECO:0000313" key="7">
    <source>
        <dbReference type="EMBL" id="KAK0393278.1"/>
    </source>
</evidence>
<evidence type="ECO:0000256" key="2">
    <source>
        <dbReference type="ARBA" id="ARBA00022574"/>
    </source>
</evidence>
<keyword evidence="8" id="KW-1185">Reference proteome</keyword>
<dbReference type="SUPFAM" id="SSF50978">
    <property type="entry name" value="WD40 repeat-like"/>
    <property type="match status" value="1"/>
</dbReference>
<reference evidence="7" key="1">
    <citation type="submission" date="2023-06" db="EMBL/GenBank/DDBJ databases">
        <title>Genomic analysis of the entomopathogenic nematode Steinernema hermaphroditum.</title>
        <authorList>
            <person name="Schwarz E.M."/>
            <person name="Heppert J.K."/>
            <person name="Baniya A."/>
            <person name="Schwartz H.T."/>
            <person name="Tan C.-H."/>
            <person name="Antoshechkin I."/>
            <person name="Sternberg P.W."/>
            <person name="Goodrich-Blair H."/>
            <person name="Dillman A.R."/>
        </authorList>
    </citation>
    <scope>NUCLEOTIDE SEQUENCE</scope>
    <source>
        <strain evidence="7">PS9179</strain>
        <tissue evidence="7">Whole animal</tissue>
    </source>
</reference>
<dbReference type="GO" id="GO:1904263">
    <property type="term" value="P:positive regulation of TORC1 signaling"/>
    <property type="evidence" value="ECO:0007669"/>
    <property type="project" value="TreeGrafter"/>
</dbReference>
<dbReference type="GO" id="GO:0005774">
    <property type="term" value="C:vacuolar membrane"/>
    <property type="evidence" value="ECO:0007669"/>
    <property type="project" value="TreeGrafter"/>
</dbReference>
<evidence type="ECO:0000256" key="3">
    <source>
        <dbReference type="ARBA" id="ARBA00022737"/>
    </source>
</evidence>
<evidence type="ECO:0000313" key="8">
    <source>
        <dbReference type="Proteomes" id="UP001175271"/>
    </source>
</evidence>
<dbReference type="InterPro" id="IPR036322">
    <property type="entry name" value="WD40_repeat_dom_sf"/>
</dbReference>
<dbReference type="PROSITE" id="PS50294">
    <property type="entry name" value="WD_REPEATS_REGION"/>
    <property type="match status" value="1"/>
</dbReference>
<name>A0AA39GTH6_9BILA</name>
<accession>A0AA39GTH6</accession>
<dbReference type="GO" id="GO:0034198">
    <property type="term" value="P:cellular response to amino acid starvation"/>
    <property type="evidence" value="ECO:0007669"/>
    <property type="project" value="TreeGrafter"/>
</dbReference>
<dbReference type="Pfam" id="PF00400">
    <property type="entry name" value="WD40"/>
    <property type="match status" value="2"/>
</dbReference>
<dbReference type="SMART" id="SM00320">
    <property type="entry name" value="WD40"/>
    <property type="match status" value="6"/>
</dbReference>
<gene>
    <name evidence="7" type="ORF">QR680_000129</name>
</gene>
<evidence type="ECO:0000256" key="1">
    <source>
        <dbReference type="ARBA" id="ARBA00008134"/>
    </source>
</evidence>
<dbReference type="InterPro" id="IPR001680">
    <property type="entry name" value="WD40_rpt"/>
</dbReference>
<dbReference type="Gene3D" id="2.130.10.10">
    <property type="entry name" value="YVTN repeat-like/Quinoprotein amine dehydrogenase"/>
    <property type="match status" value="2"/>
</dbReference>
<feature type="region of interest" description="Disordered" evidence="6">
    <location>
        <begin position="426"/>
        <end position="458"/>
    </location>
</feature>
<feature type="repeat" description="WD" evidence="5">
    <location>
        <begin position="140"/>
        <end position="165"/>
    </location>
</feature>
<feature type="compositionally biased region" description="Basic and acidic residues" evidence="6">
    <location>
        <begin position="431"/>
        <end position="447"/>
    </location>
</feature>
<comment type="caution">
    <text evidence="7">The sequence shown here is derived from an EMBL/GenBank/DDBJ whole genome shotgun (WGS) entry which is preliminary data.</text>
</comment>
<evidence type="ECO:0000256" key="4">
    <source>
        <dbReference type="ARBA" id="ARBA00040269"/>
    </source>
</evidence>
<evidence type="ECO:0000256" key="5">
    <source>
        <dbReference type="PROSITE-ProRule" id="PRU00221"/>
    </source>
</evidence>
<comment type="similarity">
    <text evidence="1">Belongs to the WD repeat WDR24 family.</text>
</comment>
<protein>
    <recommendedName>
        <fullName evidence="4">GATOR2 complex protein WDR24</fullName>
    </recommendedName>
</protein>
<dbReference type="AlphaFoldDB" id="A0AA39GTH6"/>
<dbReference type="GO" id="GO:0016239">
    <property type="term" value="P:positive regulation of macroautophagy"/>
    <property type="evidence" value="ECO:0007669"/>
    <property type="project" value="TreeGrafter"/>
</dbReference>
<keyword evidence="3" id="KW-0677">Repeat</keyword>
<dbReference type="PANTHER" id="PTHR46200:SF1">
    <property type="entry name" value="GATOR COMPLEX PROTEIN WDR24"/>
    <property type="match status" value="1"/>
</dbReference>